<dbReference type="OrthoDB" id="9924597at2"/>
<evidence type="ECO:0000313" key="3">
    <source>
        <dbReference type="Proteomes" id="UP000054977"/>
    </source>
</evidence>
<sequence length="99" mass="9936">MKAIRKILVAAALTAGCVTAAQAHVFVGVGIVGGPVFPVDSSVQAAPPLPVYQAANGFGPAQLPPEEQPSKFAEPLVSSYSVLTGHAAPVTGESPTITD</sequence>
<dbReference type="STRING" id="326474.AWB65_01540"/>
<protein>
    <recommendedName>
        <fullName evidence="4">Lipoprotein</fullName>
    </recommendedName>
</protein>
<dbReference type="PROSITE" id="PS51257">
    <property type="entry name" value="PROKAR_LIPOPROTEIN"/>
    <property type="match status" value="1"/>
</dbReference>
<dbReference type="EMBL" id="FCNW02000005">
    <property type="protein sequence ID" value="SAL26830.1"/>
    <property type="molecule type" value="Genomic_DNA"/>
</dbReference>
<proteinExistence type="predicted"/>
<feature type="signal peptide" evidence="1">
    <location>
        <begin position="1"/>
        <end position="23"/>
    </location>
</feature>
<reference evidence="2" key="1">
    <citation type="submission" date="2016-01" db="EMBL/GenBank/DDBJ databases">
        <authorList>
            <person name="Peeters C."/>
        </authorList>
    </citation>
    <scope>NUCLEOTIDE SEQUENCE [LARGE SCALE GENOMIC DNA]</scope>
    <source>
        <strain evidence="2">LMG 22934</strain>
    </source>
</reference>
<keyword evidence="1" id="KW-0732">Signal</keyword>
<dbReference type="RefSeq" id="WP_087666582.1">
    <property type="nucleotide sequence ID" value="NZ_FCNW02000005.1"/>
</dbReference>
<feature type="chain" id="PRO_5011115432" description="Lipoprotein" evidence="1">
    <location>
        <begin position="24"/>
        <end position="99"/>
    </location>
</feature>
<gene>
    <name evidence="2" type="ORF">AWB65_01540</name>
</gene>
<keyword evidence="3" id="KW-1185">Reference proteome</keyword>
<evidence type="ECO:0000313" key="2">
    <source>
        <dbReference type="EMBL" id="SAL26830.1"/>
    </source>
</evidence>
<comment type="caution">
    <text evidence="2">The sequence shown here is derived from an EMBL/GenBank/DDBJ whole genome shotgun (WGS) entry which is preliminary data.</text>
</comment>
<organism evidence="2 3">
    <name type="scientific">Caballeronia humi</name>
    <dbReference type="NCBI Taxonomy" id="326474"/>
    <lineage>
        <taxon>Bacteria</taxon>
        <taxon>Pseudomonadati</taxon>
        <taxon>Pseudomonadota</taxon>
        <taxon>Betaproteobacteria</taxon>
        <taxon>Burkholderiales</taxon>
        <taxon>Burkholderiaceae</taxon>
        <taxon>Caballeronia</taxon>
    </lineage>
</organism>
<dbReference type="AlphaFoldDB" id="A0A158G5Z7"/>
<accession>A0A158G5Z7</accession>
<evidence type="ECO:0000256" key="1">
    <source>
        <dbReference type="SAM" id="SignalP"/>
    </source>
</evidence>
<dbReference type="Proteomes" id="UP000054977">
    <property type="component" value="Unassembled WGS sequence"/>
</dbReference>
<evidence type="ECO:0008006" key="4">
    <source>
        <dbReference type="Google" id="ProtNLM"/>
    </source>
</evidence>
<name>A0A158G5Z7_9BURK</name>